<dbReference type="AlphaFoldDB" id="A0A165E9Q8"/>
<gene>
    <name evidence="2" type="ORF">LAESUDRAFT_714275</name>
</gene>
<sequence>MPRMPRNKKRSTVDIEKLPKCCECGRAVARARDHMCFNHLQVIYARYADQPCPTQFVCEDPDGKVMCLRCGFHMALQHHLDKHTLHNCPHVRGKEGVPAIEHPILIAFDLQDTPIEVPKENIIAATTVIINAAPAAIIDGALGAATPAVVIDGAPTTATTATTAHTVDVASADVAPTAIIDGAPTAAAPAVDVTSTAAAPTGAAPAADATDATEDEFAEAPWSPRTPVRVCKRARSCPPAPRKKREWRGVPVTPESPLEGSIFHDVIHWVLPFC</sequence>
<dbReference type="RefSeq" id="XP_040764285.1">
    <property type="nucleotide sequence ID" value="XM_040907058.1"/>
</dbReference>
<dbReference type="InParanoid" id="A0A165E9Q8"/>
<dbReference type="GeneID" id="63824087"/>
<evidence type="ECO:0000313" key="2">
    <source>
        <dbReference type="EMBL" id="KZT06545.1"/>
    </source>
</evidence>
<reference evidence="2 3" key="1">
    <citation type="journal article" date="2016" name="Mol. Biol. Evol.">
        <title>Comparative Genomics of Early-Diverging Mushroom-Forming Fungi Provides Insights into the Origins of Lignocellulose Decay Capabilities.</title>
        <authorList>
            <person name="Nagy L.G."/>
            <person name="Riley R."/>
            <person name="Tritt A."/>
            <person name="Adam C."/>
            <person name="Daum C."/>
            <person name="Floudas D."/>
            <person name="Sun H."/>
            <person name="Yadav J.S."/>
            <person name="Pangilinan J."/>
            <person name="Larsson K.H."/>
            <person name="Matsuura K."/>
            <person name="Barry K."/>
            <person name="Labutti K."/>
            <person name="Kuo R."/>
            <person name="Ohm R.A."/>
            <person name="Bhattacharya S.S."/>
            <person name="Shirouzu T."/>
            <person name="Yoshinaga Y."/>
            <person name="Martin F.M."/>
            <person name="Grigoriev I.V."/>
            <person name="Hibbett D.S."/>
        </authorList>
    </citation>
    <scope>NUCLEOTIDE SEQUENCE [LARGE SCALE GENOMIC DNA]</scope>
    <source>
        <strain evidence="2 3">93-53</strain>
    </source>
</reference>
<evidence type="ECO:0000256" key="1">
    <source>
        <dbReference type="SAM" id="MobiDB-lite"/>
    </source>
</evidence>
<keyword evidence="3" id="KW-1185">Reference proteome</keyword>
<dbReference type="Proteomes" id="UP000076871">
    <property type="component" value="Unassembled WGS sequence"/>
</dbReference>
<organism evidence="2 3">
    <name type="scientific">Laetiporus sulphureus 93-53</name>
    <dbReference type="NCBI Taxonomy" id="1314785"/>
    <lineage>
        <taxon>Eukaryota</taxon>
        <taxon>Fungi</taxon>
        <taxon>Dikarya</taxon>
        <taxon>Basidiomycota</taxon>
        <taxon>Agaricomycotina</taxon>
        <taxon>Agaricomycetes</taxon>
        <taxon>Polyporales</taxon>
        <taxon>Laetiporus</taxon>
    </lineage>
</organism>
<proteinExistence type="predicted"/>
<protein>
    <submittedName>
        <fullName evidence="2">Uncharacterized protein</fullName>
    </submittedName>
</protein>
<name>A0A165E9Q8_9APHY</name>
<feature type="region of interest" description="Disordered" evidence="1">
    <location>
        <begin position="202"/>
        <end position="221"/>
    </location>
</feature>
<accession>A0A165E9Q8</accession>
<evidence type="ECO:0000313" key="3">
    <source>
        <dbReference type="Proteomes" id="UP000076871"/>
    </source>
</evidence>
<dbReference type="EMBL" id="KV427624">
    <property type="protein sequence ID" value="KZT06545.1"/>
    <property type="molecule type" value="Genomic_DNA"/>
</dbReference>